<sequence>MKLQVQPRVALIDEKIDFCVTGLPPEGKMKITASMHFPWAVSEKYQSFAWFTADSNGSVDLSKHKPDSGTYDYIDSMGLITSLQKINSEGGNIALNISIDDSVFIDIVCENGQDRECIRLERMFKLPEVKRQQITDEFMGELFYSENSNNKTIVVLGGSDGERSGLSLLSGPLASRGFNVLTVGYFNEKGLPKKLEEIPLEYFEKVFSWLKKNPLTRANEIYVHGTSKGGELALLLASRYNFISKVVASAPHAYCFQALDGLMSGKNVSSWSYEGRSLPFIPVDNDIFYDHQRHCLEKNIPFGFTTTYKKSVERARNKEEARIKIENANANLLLISGHQDNIWNTHEACVEIMSILKKNNYKYKYNLLDYKDLGHSLPLPFIIPLSETLNLKMGGGVFTCGGTLKGNSFGQSDSWQKTIEFFMN</sequence>
<dbReference type="Pfam" id="PF04775">
    <property type="entry name" value="Bile_Hydr_Trans"/>
    <property type="match status" value="1"/>
</dbReference>
<dbReference type="PANTHER" id="PTHR10824:SF4">
    <property type="entry name" value="ACYL-COENZYME A THIOESTERASE 1-LIKE"/>
    <property type="match status" value="1"/>
</dbReference>
<dbReference type="GO" id="GO:0047617">
    <property type="term" value="F:fatty acyl-CoA hydrolase activity"/>
    <property type="evidence" value="ECO:0007669"/>
    <property type="project" value="TreeGrafter"/>
</dbReference>
<feature type="active site" description="Charge relay system" evidence="2">
    <location>
        <position position="340"/>
    </location>
</feature>
<dbReference type="InterPro" id="IPR042490">
    <property type="entry name" value="Thio_Ohase/BAAT_N"/>
</dbReference>
<evidence type="ECO:0000256" key="1">
    <source>
        <dbReference type="ARBA" id="ARBA00006538"/>
    </source>
</evidence>
<dbReference type="Gene3D" id="2.60.40.2240">
    <property type="entry name" value="Acyl-CoA thioester hydrolase/BAAT N-terminal domain"/>
    <property type="match status" value="1"/>
</dbReference>
<dbReference type="RefSeq" id="WP_190299249.1">
    <property type="nucleotide sequence ID" value="NZ_CP061172.1"/>
</dbReference>
<evidence type="ECO:0000313" key="5">
    <source>
        <dbReference type="EMBL" id="QNR69595.1"/>
    </source>
</evidence>
<gene>
    <name evidence="5" type="ORF">IAQ67_11580</name>
</gene>
<evidence type="ECO:0000259" key="3">
    <source>
        <dbReference type="Pfam" id="PF04775"/>
    </source>
</evidence>
<dbReference type="Proteomes" id="UP000516384">
    <property type="component" value="Chromosome"/>
</dbReference>
<feature type="domain" description="BAAT/Acyl-CoA thioester hydrolase C-terminal" evidence="4">
    <location>
        <begin position="198"/>
        <end position="423"/>
    </location>
</feature>
<dbReference type="AlphaFoldDB" id="A0A7H0YET7"/>
<name>A0A7H0YET7_9BACL</name>
<proteinExistence type="inferred from homology"/>
<dbReference type="PIRSF" id="PIRSF016521">
    <property type="entry name" value="Acyl-CoA_hydro"/>
    <property type="match status" value="1"/>
</dbReference>
<evidence type="ECO:0000259" key="4">
    <source>
        <dbReference type="Pfam" id="PF08840"/>
    </source>
</evidence>
<dbReference type="InterPro" id="IPR029058">
    <property type="entry name" value="AB_hydrolase_fold"/>
</dbReference>
<dbReference type="InterPro" id="IPR006862">
    <property type="entry name" value="Thio_Ohase/aa_AcTrfase"/>
</dbReference>
<dbReference type="EMBL" id="CP061172">
    <property type="protein sequence ID" value="QNR69595.1"/>
    <property type="molecule type" value="Genomic_DNA"/>
</dbReference>
<dbReference type="Gene3D" id="3.40.50.1820">
    <property type="entry name" value="alpha/beta hydrolase"/>
    <property type="match status" value="1"/>
</dbReference>
<dbReference type="GO" id="GO:0006631">
    <property type="term" value="P:fatty acid metabolic process"/>
    <property type="evidence" value="ECO:0007669"/>
    <property type="project" value="TreeGrafter"/>
</dbReference>
<protein>
    <submittedName>
        <fullName evidence="5">Acyl-CoA thioesterase/BAAT N-terminal domain-containing protein</fullName>
    </submittedName>
</protein>
<dbReference type="SUPFAM" id="SSF53474">
    <property type="entry name" value="alpha/beta-Hydrolases"/>
    <property type="match status" value="1"/>
</dbReference>
<feature type="domain" description="Acyl-CoA thioester hydrolase/bile acid-CoA amino acid N-acetyltransferase" evidence="3">
    <location>
        <begin position="13"/>
        <end position="135"/>
    </location>
</feature>
<evidence type="ECO:0000256" key="2">
    <source>
        <dbReference type="PIRSR" id="PIRSR016521-1"/>
    </source>
</evidence>
<feature type="active site" description="Charge relay system" evidence="2">
    <location>
        <position position="227"/>
    </location>
</feature>
<dbReference type="PANTHER" id="PTHR10824">
    <property type="entry name" value="ACYL-COENZYME A THIOESTERASE-RELATED"/>
    <property type="match status" value="1"/>
</dbReference>
<dbReference type="InterPro" id="IPR014940">
    <property type="entry name" value="BAAT_C"/>
</dbReference>
<dbReference type="GO" id="GO:0006637">
    <property type="term" value="P:acyl-CoA metabolic process"/>
    <property type="evidence" value="ECO:0007669"/>
    <property type="project" value="InterPro"/>
</dbReference>
<reference evidence="5 6" key="1">
    <citation type="submission" date="2020-09" db="EMBL/GenBank/DDBJ databases">
        <title>Characterization of Paenibacillus peoriae strain ZF390 with broad-spectrum antimicrobial activity as a potential biocontrol agent.</title>
        <authorList>
            <person name="Li L."/>
            <person name="Zhao Y."/>
            <person name="Li B."/>
            <person name="Xie X."/>
        </authorList>
    </citation>
    <scope>NUCLEOTIDE SEQUENCE [LARGE SCALE GENOMIC DNA]</scope>
    <source>
        <strain evidence="5 6">ZF390</strain>
    </source>
</reference>
<feature type="active site" description="Charge relay system" evidence="2">
    <location>
        <position position="375"/>
    </location>
</feature>
<dbReference type="InterPro" id="IPR016662">
    <property type="entry name" value="Acyl-CoA_thioEstase_long-chain"/>
</dbReference>
<organism evidence="5 6">
    <name type="scientific">Paenibacillus peoriae</name>
    <dbReference type="NCBI Taxonomy" id="59893"/>
    <lineage>
        <taxon>Bacteria</taxon>
        <taxon>Bacillati</taxon>
        <taxon>Bacillota</taxon>
        <taxon>Bacilli</taxon>
        <taxon>Bacillales</taxon>
        <taxon>Paenibacillaceae</taxon>
        <taxon>Paenibacillus</taxon>
    </lineage>
</organism>
<accession>A0A7H0YET7</accession>
<evidence type="ECO:0000313" key="6">
    <source>
        <dbReference type="Proteomes" id="UP000516384"/>
    </source>
</evidence>
<comment type="similarity">
    <text evidence="1">Belongs to the C/M/P thioester hydrolase family.</text>
</comment>
<dbReference type="Pfam" id="PF08840">
    <property type="entry name" value="BAAT_C"/>
    <property type="match status" value="1"/>
</dbReference>